<dbReference type="PANTHER" id="PTHR34989:SF1">
    <property type="entry name" value="PROTEIN HDED"/>
    <property type="match status" value="1"/>
</dbReference>
<accession>A0A1D9MKC1</accession>
<dbReference type="KEGG" id="avu:BK816_05160"/>
<organism evidence="2 3">
    <name type="scientific">Boudabousia tangfeifanii</name>
    <dbReference type="NCBI Taxonomy" id="1912795"/>
    <lineage>
        <taxon>Bacteria</taxon>
        <taxon>Bacillati</taxon>
        <taxon>Actinomycetota</taxon>
        <taxon>Actinomycetes</taxon>
        <taxon>Actinomycetales</taxon>
        <taxon>Actinomycetaceae</taxon>
        <taxon>Boudabousia</taxon>
    </lineage>
</organism>
<keyword evidence="3" id="KW-1185">Reference proteome</keyword>
<keyword evidence="1" id="KW-0472">Membrane</keyword>
<dbReference type="Pfam" id="PF03729">
    <property type="entry name" value="DUF308"/>
    <property type="match status" value="2"/>
</dbReference>
<dbReference type="PANTHER" id="PTHR34989">
    <property type="entry name" value="PROTEIN HDED"/>
    <property type="match status" value="1"/>
</dbReference>
<evidence type="ECO:0000256" key="1">
    <source>
        <dbReference type="SAM" id="Phobius"/>
    </source>
</evidence>
<dbReference type="InterPro" id="IPR005325">
    <property type="entry name" value="DUF308_memb"/>
</dbReference>
<proteinExistence type="predicted"/>
<feature type="transmembrane region" description="Helical" evidence="1">
    <location>
        <begin position="31"/>
        <end position="52"/>
    </location>
</feature>
<dbReference type="AlphaFoldDB" id="A0A1D9MKC1"/>
<evidence type="ECO:0000313" key="3">
    <source>
        <dbReference type="Proteomes" id="UP000176288"/>
    </source>
</evidence>
<protein>
    <recommendedName>
        <fullName evidence="4">Acid-resistance membrane protein</fullName>
    </recommendedName>
</protein>
<dbReference type="STRING" id="1912795.BK816_05160"/>
<sequence length="181" mass="20221">MKAKRDWAALVVGILYLLTAFFMFVSPLWSLTFFGMFFSFSVLFGGIFDLWFQLSLPASRRSGYGILMAVVTIILSLILLTGSQAEQALLLPVFLAIWFIFFGLLRIVAGIKLHQLFPGRGRGFSFTGLMLVIIGILVLLSPLFSGTVMVYMIAISFVAVGISRIVDFFTLKVYPEVTFYV</sequence>
<keyword evidence="1" id="KW-1133">Transmembrane helix</keyword>
<evidence type="ECO:0000313" key="2">
    <source>
        <dbReference type="EMBL" id="AOZ72757.1"/>
    </source>
</evidence>
<dbReference type="Proteomes" id="UP000176288">
    <property type="component" value="Chromosome"/>
</dbReference>
<dbReference type="RefSeq" id="WP_071164223.1">
    <property type="nucleotide sequence ID" value="NZ_CP017812.1"/>
</dbReference>
<feature type="transmembrane region" description="Helical" evidence="1">
    <location>
        <begin position="89"/>
        <end position="111"/>
    </location>
</feature>
<name>A0A1D9MKC1_9ACTO</name>
<feature type="transmembrane region" description="Helical" evidence="1">
    <location>
        <begin position="64"/>
        <end position="83"/>
    </location>
</feature>
<feature type="transmembrane region" description="Helical" evidence="1">
    <location>
        <begin position="123"/>
        <end position="142"/>
    </location>
</feature>
<feature type="transmembrane region" description="Helical" evidence="1">
    <location>
        <begin position="148"/>
        <end position="166"/>
    </location>
</feature>
<gene>
    <name evidence="2" type="ORF">BK816_05160</name>
</gene>
<keyword evidence="1" id="KW-0812">Transmembrane</keyword>
<dbReference type="EMBL" id="CP017812">
    <property type="protein sequence ID" value="AOZ72757.1"/>
    <property type="molecule type" value="Genomic_DNA"/>
</dbReference>
<dbReference type="GO" id="GO:0005886">
    <property type="term" value="C:plasma membrane"/>
    <property type="evidence" value="ECO:0007669"/>
    <property type="project" value="TreeGrafter"/>
</dbReference>
<feature type="transmembrane region" description="Helical" evidence="1">
    <location>
        <begin position="7"/>
        <end position="25"/>
    </location>
</feature>
<reference evidence="2 3" key="1">
    <citation type="submission" date="2016-10" db="EMBL/GenBank/DDBJ databases">
        <title>Actinomyces aegypiusis sp. nov., isolated from the Aegypius monachus in Qinghai Tibet Plateau China.</title>
        <authorList>
            <person name="Wang Y."/>
        </authorList>
    </citation>
    <scope>NUCLEOTIDE SEQUENCE [LARGE SCALE GENOMIC DNA]</scope>
    <source>
        <strain evidence="2 3">VUL4_3</strain>
    </source>
</reference>
<dbReference type="InterPro" id="IPR052712">
    <property type="entry name" value="Acid_resist_chaperone_HdeD"/>
</dbReference>
<evidence type="ECO:0008006" key="4">
    <source>
        <dbReference type="Google" id="ProtNLM"/>
    </source>
</evidence>